<evidence type="ECO:0000313" key="4">
    <source>
        <dbReference type="Proteomes" id="UP000256345"/>
    </source>
</evidence>
<reference evidence="2 4" key="2">
    <citation type="submission" date="2018-08" db="EMBL/GenBank/DDBJ databases">
        <title>Genomic Encyclopedia of Archaeal and Bacterial Type Strains, Phase II (KMG-II): from individual species to whole genera.</title>
        <authorList>
            <person name="Goeker M."/>
        </authorList>
    </citation>
    <scope>NUCLEOTIDE SEQUENCE [LARGE SCALE GENOMIC DNA]</scope>
    <source>
        <strain evidence="2 4">DSM 2261</strain>
    </source>
</reference>
<proteinExistence type="predicted"/>
<name>A0AAC8QEI9_9BACT</name>
<evidence type="ECO:0000313" key="1">
    <source>
        <dbReference type="EMBL" id="AKJ05904.1"/>
    </source>
</evidence>
<dbReference type="Proteomes" id="UP000256345">
    <property type="component" value="Unassembled WGS sequence"/>
</dbReference>
<evidence type="ECO:0000313" key="3">
    <source>
        <dbReference type="Proteomes" id="UP000035579"/>
    </source>
</evidence>
<accession>A0AAC8QEI9</accession>
<evidence type="ECO:0000313" key="2">
    <source>
        <dbReference type="EMBL" id="REG27341.1"/>
    </source>
</evidence>
<organism evidence="1 3">
    <name type="scientific">Archangium gephyra</name>
    <dbReference type="NCBI Taxonomy" id="48"/>
    <lineage>
        <taxon>Bacteria</taxon>
        <taxon>Pseudomonadati</taxon>
        <taxon>Myxococcota</taxon>
        <taxon>Myxococcia</taxon>
        <taxon>Myxococcales</taxon>
        <taxon>Cystobacterineae</taxon>
        <taxon>Archangiaceae</taxon>
        <taxon>Archangium</taxon>
    </lineage>
</organism>
<dbReference type="EMBL" id="QUMU01000010">
    <property type="protein sequence ID" value="REG27341.1"/>
    <property type="molecule type" value="Genomic_DNA"/>
</dbReference>
<dbReference type="AlphaFoldDB" id="A0AAC8QEI9"/>
<dbReference type="EMBL" id="CP011509">
    <property type="protein sequence ID" value="AKJ05904.1"/>
    <property type="molecule type" value="Genomic_DNA"/>
</dbReference>
<gene>
    <name evidence="1" type="ORF">AA314_07530</name>
    <name evidence="2" type="ORF">ATI61_110348</name>
</gene>
<dbReference type="Proteomes" id="UP000035579">
    <property type="component" value="Chromosome"/>
</dbReference>
<reference evidence="1 3" key="1">
    <citation type="submission" date="2015-05" db="EMBL/GenBank/DDBJ databases">
        <title>Genome assembly of Archangium gephyra DSM 2261.</title>
        <authorList>
            <person name="Sharma G."/>
            <person name="Subramanian S."/>
        </authorList>
    </citation>
    <scope>NUCLEOTIDE SEQUENCE [LARGE SCALE GENOMIC DNA]</scope>
    <source>
        <strain evidence="1 3">DSM 2261</strain>
    </source>
</reference>
<dbReference type="KEGG" id="age:AA314_07530"/>
<keyword evidence="4" id="KW-1185">Reference proteome</keyword>
<sequence length="129" mass="14661">MAYNSDFDVEAVMKTLGTISDKYQKDSLEDEALRIAAVALLYVRDIQKLEEYRTYFREFVTGKPIIVSQTFATREEADEWLASGKAREGELVSIVGQGFTAHHLPKGWKFLRARAPEELDPPPDKPDPK</sequence>
<protein>
    <submittedName>
        <fullName evidence="1">Uncharacterized protein</fullName>
    </submittedName>
</protein>